<feature type="region of interest" description="Disordered" evidence="1">
    <location>
        <begin position="1"/>
        <end position="28"/>
    </location>
</feature>
<dbReference type="PROSITE" id="PS00352">
    <property type="entry name" value="CSD_1"/>
    <property type="match status" value="1"/>
</dbReference>
<reference evidence="3" key="1">
    <citation type="journal article" date="2023" name="G3 (Bethesda)">
        <title>A reference genome for the long-term kleptoplast-retaining sea slug Elysia crispata morphotype clarki.</title>
        <authorList>
            <person name="Eastman K.E."/>
            <person name="Pendleton A.L."/>
            <person name="Shaikh M.A."/>
            <person name="Suttiyut T."/>
            <person name="Ogas R."/>
            <person name="Tomko P."/>
            <person name="Gavelis G."/>
            <person name="Widhalm J.R."/>
            <person name="Wisecaver J.H."/>
        </authorList>
    </citation>
    <scope>NUCLEOTIDE SEQUENCE</scope>
    <source>
        <strain evidence="3">ECLA1</strain>
    </source>
</reference>
<comment type="caution">
    <text evidence="3">The sequence shown here is derived from an EMBL/GenBank/DDBJ whole genome shotgun (WGS) entry which is preliminary data.</text>
</comment>
<name>A0AAE1CVA3_9GAST</name>
<evidence type="ECO:0000313" key="3">
    <source>
        <dbReference type="EMBL" id="KAK3738957.1"/>
    </source>
</evidence>
<feature type="compositionally biased region" description="Acidic residues" evidence="1">
    <location>
        <begin position="1"/>
        <end position="11"/>
    </location>
</feature>
<dbReference type="InterPro" id="IPR011129">
    <property type="entry name" value="CSD"/>
</dbReference>
<proteinExistence type="predicted"/>
<keyword evidence="4" id="KW-1185">Reference proteome</keyword>
<dbReference type="InterPro" id="IPR019844">
    <property type="entry name" value="CSD_CS"/>
</dbReference>
<dbReference type="PRINTS" id="PR00050">
    <property type="entry name" value="COLDSHOCK"/>
</dbReference>
<feature type="domain" description="CSD" evidence="2">
    <location>
        <begin position="62"/>
        <end position="131"/>
    </location>
</feature>
<sequence length="312" mass="35135">MEEDDDSDSEGEEARAGLRQATALSSEESNDYNEAVKLLTKQVAKLTGLLIEQQHQRISQSRYDGTVKWFNVKRGFGFITTDDTRDDIFVHHSSIVRNNPRKYRRGLGDGERVEFDAVEGRKIVMAIHVTRPRGTNVVGSRYAANIDELNPRHHAGRPGDNQQRSRSGDARTMDYQSSNSRGGAGRKHSQDQGYQPRKTSVGASYGSPKDYRHNTSGREGNRRRQHATVVTRNQSSLSATTSCVAGSPIVTNHRSNDQHQRRVSFREPRTLIGPSTLTQEYYDTSLPVLPDEQQPLRESRQMCCGPDRFGLY</sequence>
<gene>
    <name evidence="3" type="ORF">RRG08_006524</name>
</gene>
<dbReference type="InterPro" id="IPR050181">
    <property type="entry name" value="Cold_shock_domain"/>
</dbReference>
<feature type="compositionally biased region" description="Polar residues" evidence="1">
    <location>
        <begin position="228"/>
        <end position="242"/>
    </location>
</feature>
<dbReference type="GO" id="GO:0003676">
    <property type="term" value="F:nucleic acid binding"/>
    <property type="evidence" value="ECO:0007669"/>
    <property type="project" value="InterPro"/>
</dbReference>
<dbReference type="PROSITE" id="PS51857">
    <property type="entry name" value="CSD_2"/>
    <property type="match status" value="1"/>
</dbReference>
<dbReference type="Pfam" id="PF00313">
    <property type="entry name" value="CSD"/>
    <property type="match status" value="1"/>
</dbReference>
<dbReference type="AlphaFoldDB" id="A0AAE1CVA3"/>
<dbReference type="EMBL" id="JAWDGP010006562">
    <property type="protein sequence ID" value="KAK3738957.1"/>
    <property type="molecule type" value="Genomic_DNA"/>
</dbReference>
<protein>
    <recommendedName>
        <fullName evidence="2">CSD domain-containing protein</fullName>
    </recommendedName>
</protein>
<dbReference type="Gene3D" id="2.40.50.140">
    <property type="entry name" value="Nucleic acid-binding proteins"/>
    <property type="match status" value="1"/>
</dbReference>
<accession>A0AAE1CVA3</accession>
<organism evidence="3 4">
    <name type="scientific">Elysia crispata</name>
    <name type="common">lettuce slug</name>
    <dbReference type="NCBI Taxonomy" id="231223"/>
    <lineage>
        <taxon>Eukaryota</taxon>
        <taxon>Metazoa</taxon>
        <taxon>Spiralia</taxon>
        <taxon>Lophotrochozoa</taxon>
        <taxon>Mollusca</taxon>
        <taxon>Gastropoda</taxon>
        <taxon>Heterobranchia</taxon>
        <taxon>Euthyneura</taxon>
        <taxon>Panpulmonata</taxon>
        <taxon>Sacoglossa</taxon>
        <taxon>Placobranchoidea</taxon>
        <taxon>Plakobranchidae</taxon>
        <taxon>Elysia</taxon>
    </lineage>
</organism>
<evidence type="ECO:0000256" key="1">
    <source>
        <dbReference type="SAM" id="MobiDB-lite"/>
    </source>
</evidence>
<dbReference type="SUPFAM" id="SSF50249">
    <property type="entry name" value="Nucleic acid-binding proteins"/>
    <property type="match status" value="1"/>
</dbReference>
<evidence type="ECO:0000313" key="4">
    <source>
        <dbReference type="Proteomes" id="UP001283361"/>
    </source>
</evidence>
<dbReference type="InterPro" id="IPR002059">
    <property type="entry name" value="CSP_DNA-bd"/>
</dbReference>
<feature type="compositionally biased region" description="Polar residues" evidence="1">
    <location>
        <begin position="191"/>
        <end position="202"/>
    </location>
</feature>
<dbReference type="Proteomes" id="UP001283361">
    <property type="component" value="Unassembled WGS sequence"/>
</dbReference>
<dbReference type="PANTHER" id="PTHR11544">
    <property type="entry name" value="COLD SHOCK DOMAIN CONTAINING PROTEINS"/>
    <property type="match status" value="1"/>
</dbReference>
<dbReference type="CDD" id="cd04458">
    <property type="entry name" value="CSP_CDS"/>
    <property type="match status" value="1"/>
</dbReference>
<evidence type="ECO:0000259" key="2">
    <source>
        <dbReference type="PROSITE" id="PS51857"/>
    </source>
</evidence>
<feature type="region of interest" description="Disordered" evidence="1">
    <location>
        <begin position="148"/>
        <end position="242"/>
    </location>
</feature>
<dbReference type="SMART" id="SM00357">
    <property type="entry name" value="CSP"/>
    <property type="match status" value="1"/>
</dbReference>
<dbReference type="InterPro" id="IPR012340">
    <property type="entry name" value="NA-bd_OB-fold"/>
</dbReference>